<feature type="compositionally biased region" description="Basic and acidic residues" evidence="1">
    <location>
        <begin position="64"/>
        <end position="82"/>
    </location>
</feature>
<dbReference type="EMBL" id="QWIS01000010">
    <property type="protein sequence ID" value="RMZ16582.1"/>
    <property type="molecule type" value="Genomic_DNA"/>
</dbReference>
<evidence type="ECO:0000256" key="1">
    <source>
        <dbReference type="SAM" id="MobiDB-lite"/>
    </source>
</evidence>
<feature type="compositionally biased region" description="Basic residues" evidence="1">
    <location>
        <begin position="1"/>
        <end position="10"/>
    </location>
</feature>
<feature type="compositionally biased region" description="Polar residues" evidence="1">
    <location>
        <begin position="123"/>
        <end position="149"/>
    </location>
</feature>
<dbReference type="AlphaFoldDB" id="A0A3M7HU35"/>
<comment type="caution">
    <text evidence="2">The sequence shown here is derived from an EMBL/GenBank/DDBJ whole genome shotgun (WGS) entry which is preliminary data.</text>
</comment>
<name>A0A3M7HU35_HORWE</name>
<feature type="region of interest" description="Disordered" evidence="1">
    <location>
        <begin position="369"/>
        <end position="405"/>
    </location>
</feature>
<feature type="compositionally biased region" description="Basic residues" evidence="1">
    <location>
        <begin position="108"/>
        <end position="118"/>
    </location>
</feature>
<dbReference type="VEuPathDB" id="FungiDB:BTJ68_12639"/>
<feature type="compositionally biased region" description="Basic and acidic residues" evidence="1">
    <location>
        <begin position="154"/>
        <end position="163"/>
    </location>
</feature>
<protein>
    <submittedName>
        <fullName evidence="2">Uncharacterized protein</fullName>
    </submittedName>
</protein>
<dbReference type="Proteomes" id="UP000280598">
    <property type="component" value="Unassembled WGS sequence"/>
</dbReference>
<organism evidence="2 3">
    <name type="scientific">Hortaea werneckii</name>
    <name type="common">Black yeast</name>
    <name type="synonym">Cladosporium werneckii</name>
    <dbReference type="NCBI Taxonomy" id="91943"/>
    <lineage>
        <taxon>Eukaryota</taxon>
        <taxon>Fungi</taxon>
        <taxon>Dikarya</taxon>
        <taxon>Ascomycota</taxon>
        <taxon>Pezizomycotina</taxon>
        <taxon>Dothideomycetes</taxon>
        <taxon>Dothideomycetidae</taxon>
        <taxon>Mycosphaerellales</taxon>
        <taxon>Teratosphaeriaceae</taxon>
        <taxon>Hortaea</taxon>
    </lineage>
</organism>
<feature type="region of interest" description="Disordered" evidence="1">
    <location>
        <begin position="1"/>
        <end position="163"/>
    </location>
</feature>
<feature type="compositionally biased region" description="Low complexity" evidence="1">
    <location>
        <begin position="393"/>
        <end position="405"/>
    </location>
</feature>
<gene>
    <name evidence="2" type="ORF">D0860_00975</name>
</gene>
<evidence type="ECO:0000313" key="3">
    <source>
        <dbReference type="Proteomes" id="UP000280598"/>
    </source>
</evidence>
<reference evidence="2 3" key="1">
    <citation type="journal article" date="2018" name="BMC Genomics">
        <title>Genomic evidence for intraspecific hybridization in a clonal and extremely halotolerant yeast.</title>
        <authorList>
            <person name="Gostincar C."/>
            <person name="Stajich J.E."/>
            <person name="Zupancic J."/>
            <person name="Zalar P."/>
            <person name="Gunde-Cimerman N."/>
        </authorList>
    </citation>
    <scope>NUCLEOTIDE SEQUENCE [LARGE SCALE GENOMIC DNA]</scope>
    <source>
        <strain evidence="2 3">EXF-562</strain>
    </source>
</reference>
<accession>A0A3M7HU35</accession>
<evidence type="ECO:0000313" key="2">
    <source>
        <dbReference type="EMBL" id="RMZ16582.1"/>
    </source>
</evidence>
<feature type="compositionally biased region" description="Polar residues" evidence="1">
    <location>
        <begin position="28"/>
        <end position="41"/>
    </location>
</feature>
<proteinExistence type="predicted"/>
<sequence length="405" mass="44594">MKNYKSKQPARKAYVSSSFTPTPPLPTIDSTPVSDVESNPSAIWPDPNASKRAEDSNQGTDVGDTDKHTHSDDSGKSSKGDENQATSRPASRAGSWDRWLDRVLSRTPSKKSAKQRASHSHDSTASSVRSEYRSPTQSPTNSPSDSDPITSRVPRPDSHMHRIRRLHEPHQDLIIEMREAKTENPSSGSGIVVLSGTRSVGQKVRIQMPDEEKPDIVARFLGYTEGSCSPMSFPLPSEELNTILESMYFAVRWSCKGFGWAAVSAFESMVLYQDMDTLRKTVKEIVSEFGNEAPEAAAVRCCLLYGLACRGEDILSDPLCRVRLRKLTGATLAALGDFTKQRQFDASLPIYEMAQASTEFTGQEFKPRMSAAFDPFDGPEDGEARKTKTGRNRSTSVRSVSSSKS</sequence>